<evidence type="ECO:0000256" key="1">
    <source>
        <dbReference type="SAM" id="MobiDB-lite"/>
    </source>
</evidence>
<name>A0A1L3SMR2_9HYPH</name>
<organism evidence="2 3">
    <name type="scientific">Aquibium oceanicum</name>
    <dbReference type="NCBI Taxonomy" id="1670800"/>
    <lineage>
        <taxon>Bacteria</taxon>
        <taxon>Pseudomonadati</taxon>
        <taxon>Pseudomonadota</taxon>
        <taxon>Alphaproteobacteria</taxon>
        <taxon>Hyphomicrobiales</taxon>
        <taxon>Phyllobacteriaceae</taxon>
        <taxon>Aquibium</taxon>
    </lineage>
</organism>
<accession>A0A1L3SMR2</accession>
<evidence type="ECO:0000313" key="3">
    <source>
        <dbReference type="Proteomes" id="UP000182840"/>
    </source>
</evidence>
<keyword evidence="3" id="KW-1185">Reference proteome</keyword>
<protein>
    <submittedName>
        <fullName evidence="2">Uncharacterized protein</fullName>
    </submittedName>
</protein>
<evidence type="ECO:0000313" key="2">
    <source>
        <dbReference type="EMBL" id="APH70683.1"/>
    </source>
</evidence>
<dbReference type="EMBL" id="CP018171">
    <property type="protein sequence ID" value="APH70683.1"/>
    <property type="molecule type" value="Genomic_DNA"/>
</dbReference>
<dbReference type="AlphaFoldDB" id="A0A1L3SMR2"/>
<sequence length="79" mass="8390">MYCIPSGPVPGIAPDPLITRTKSSREAAPAPSVSTVSKAADCRSPNQIRGGQVRRAPREALEPGDLRRLVVDGEMRHAA</sequence>
<dbReference type="Proteomes" id="UP000182840">
    <property type="component" value="Chromosome"/>
</dbReference>
<feature type="region of interest" description="Disordered" evidence="1">
    <location>
        <begin position="22"/>
        <end position="62"/>
    </location>
</feature>
<gene>
    <name evidence="2" type="ORF">BSQ44_04235</name>
</gene>
<proteinExistence type="predicted"/>
<reference evidence="3" key="1">
    <citation type="submission" date="2016-11" db="EMBL/GenBank/DDBJ databases">
        <title>Mesorhizobium oceanicum sp. nov., isolated from deep seawater in South China Sea.</title>
        <authorList>
            <person name="Fu G.-Y."/>
        </authorList>
    </citation>
    <scope>NUCLEOTIDE SEQUENCE [LARGE SCALE GENOMIC DNA]</scope>
    <source>
        <strain evidence="3">B7</strain>
    </source>
</reference>
<dbReference type="KEGG" id="meso:BSQ44_04235"/>